<reference evidence="2" key="1">
    <citation type="submission" date="2011-04" db="EMBL/GenBank/DDBJ databases">
        <title>Genome sequence of Solibacillus silvestris StLB046.</title>
        <authorList>
            <person name="Morohoshi T."/>
            <person name="Someya N."/>
            <person name="Ikeda T."/>
        </authorList>
    </citation>
    <scope>NUCLEOTIDE SEQUENCE [LARGE SCALE GENOMIC DNA]</scope>
    <source>
        <strain evidence="2">StLB046</strain>
    </source>
</reference>
<protein>
    <submittedName>
        <fullName evidence="1">Uncharacterized protein</fullName>
    </submittedName>
</protein>
<dbReference type="PATRIC" id="fig|1002809.3.peg.1026"/>
<reference evidence="1 2" key="2">
    <citation type="journal article" date="2012" name="J. Biosci. Bioeng.">
        <title>Complete genome sequence and characterization of the N-acylhomoserine lactone-degrading gene of the potato leaf-associated Solibacillus silvestris.</title>
        <authorList>
            <person name="Morohoshi T."/>
            <person name="Tominaga Y."/>
            <person name="Someya N."/>
            <person name="Ikeda T."/>
        </authorList>
    </citation>
    <scope>NUCLEOTIDE SEQUENCE [LARGE SCALE GENOMIC DNA]</scope>
    <source>
        <strain evidence="1 2">StLB046</strain>
    </source>
</reference>
<name>F2F6J4_SOLSS</name>
<organism evidence="1 2">
    <name type="scientific">Solibacillus silvestris (strain StLB046)</name>
    <name type="common">Bacillus silvestris</name>
    <dbReference type="NCBI Taxonomy" id="1002809"/>
    <lineage>
        <taxon>Bacteria</taxon>
        <taxon>Bacillati</taxon>
        <taxon>Bacillota</taxon>
        <taxon>Bacilli</taxon>
        <taxon>Bacillales</taxon>
        <taxon>Caryophanaceae</taxon>
        <taxon>Solibacillus</taxon>
    </lineage>
</organism>
<gene>
    <name evidence="1" type="ordered locus">SSIL_1013</name>
</gene>
<dbReference type="AlphaFoldDB" id="F2F6J4"/>
<dbReference type="EMBL" id="AP012157">
    <property type="protein sequence ID" value="BAK15436.1"/>
    <property type="molecule type" value="Genomic_DNA"/>
</dbReference>
<dbReference type="KEGG" id="siv:SSIL_1013"/>
<dbReference type="RefSeq" id="WP_008406002.1">
    <property type="nucleotide sequence ID" value="NC_018065.1"/>
</dbReference>
<evidence type="ECO:0000313" key="2">
    <source>
        <dbReference type="Proteomes" id="UP000006691"/>
    </source>
</evidence>
<evidence type="ECO:0000313" key="1">
    <source>
        <dbReference type="EMBL" id="BAK15436.1"/>
    </source>
</evidence>
<dbReference type="HOGENOM" id="CLU_3084785_0_0_9"/>
<sequence>MQCGAKCFLVEIEHNGEKKQVQVKAKSSVRARKTVRIQFEEAVNILSVKEEK</sequence>
<proteinExistence type="predicted"/>
<dbReference type="Proteomes" id="UP000006691">
    <property type="component" value="Chromosome"/>
</dbReference>
<keyword evidence="2" id="KW-1185">Reference proteome</keyword>
<accession>F2F6J4</accession>